<dbReference type="PRINTS" id="PR01346">
    <property type="entry name" value="HELNAPAPROT"/>
</dbReference>
<dbReference type="InterPro" id="IPR008331">
    <property type="entry name" value="Ferritin_DPS_dom"/>
</dbReference>
<comment type="similarity">
    <text evidence="1 2">Belongs to the Dps family.</text>
</comment>
<dbReference type="PANTHER" id="PTHR42932:SF1">
    <property type="entry name" value="GENERAL STRESS PROTEIN 20U"/>
    <property type="match status" value="1"/>
</dbReference>
<dbReference type="GO" id="GO:0008199">
    <property type="term" value="F:ferric iron binding"/>
    <property type="evidence" value="ECO:0007669"/>
    <property type="project" value="InterPro"/>
</dbReference>
<keyword evidence="5" id="KW-1185">Reference proteome</keyword>
<dbReference type="SUPFAM" id="SSF47240">
    <property type="entry name" value="Ferritin-like"/>
    <property type="match status" value="1"/>
</dbReference>
<accession>A0A9X3WQ05</accession>
<dbReference type="PIRSF" id="PIRSF005900">
    <property type="entry name" value="Dps"/>
    <property type="match status" value="1"/>
</dbReference>
<dbReference type="InterPro" id="IPR002177">
    <property type="entry name" value="DPS_DNA-bd"/>
</dbReference>
<dbReference type="Proteomes" id="UP001145072">
    <property type="component" value="Unassembled WGS sequence"/>
</dbReference>
<comment type="caution">
    <text evidence="4">The sequence shown here is derived from an EMBL/GenBank/DDBJ whole genome shotgun (WGS) entry which is preliminary data.</text>
</comment>
<evidence type="ECO:0000256" key="1">
    <source>
        <dbReference type="ARBA" id="ARBA00009497"/>
    </source>
</evidence>
<organism evidence="4 5">
    <name type="scientific">Aquibacillus koreensis</name>
    <dbReference type="NCBI Taxonomy" id="279446"/>
    <lineage>
        <taxon>Bacteria</taxon>
        <taxon>Bacillati</taxon>
        <taxon>Bacillota</taxon>
        <taxon>Bacilli</taxon>
        <taxon>Bacillales</taxon>
        <taxon>Bacillaceae</taxon>
        <taxon>Aquibacillus</taxon>
    </lineage>
</organism>
<evidence type="ECO:0000259" key="3">
    <source>
        <dbReference type="Pfam" id="PF00210"/>
    </source>
</evidence>
<sequence>MENKQLIDELNMQLANWNILYTKLHNYHWYVTGPEFFTLHEKFEELYTEAAGYVDEIAERILTIGGKPLATLKDYLNHASIEEATGSEDPQEMVTSLVNDFDIITGESKDVIHIAEETNDEVTADMFTGIRVSLEKHVWMFRAYLN</sequence>
<dbReference type="RefSeq" id="WP_259870196.1">
    <property type="nucleotide sequence ID" value="NZ_JAMQJZ010000011.1"/>
</dbReference>
<dbReference type="CDD" id="cd01043">
    <property type="entry name" value="DPS"/>
    <property type="match status" value="1"/>
</dbReference>
<dbReference type="Gene3D" id="1.20.1260.10">
    <property type="match status" value="1"/>
</dbReference>
<protein>
    <submittedName>
        <fullName evidence="4">DNA starvation/stationary phase protection protein</fullName>
    </submittedName>
</protein>
<dbReference type="InterPro" id="IPR009078">
    <property type="entry name" value="Ferritin-like_SF"/>
</dbReference>
<evidence type="ECO:0000313" key="5">
    <source>
        <dbReference type="Proteomes" id="UP001145072"/>
    </source>
</evidence>
<dbReference type="PROSITE" id="PS00819">
    <property type="entry name" value="DPS_2"/>
    <property type="match status" value="1"/>
</dbReference>
<dbReference type="PANTHER" id="PTHR42932">
    <property type="entry name" value="GENERAL STRESS PROTEIN 20U"/>
    <property type="match status" value="1"/>
</dbReference>
<dbReference type="EMBL" id="JAMQJZ010000011">
    <property type="protein sequence ID" value="MDC3421471.1"/>
    <property type="molecule type" value="Genomic_DNA"/>
</dbReference>
<dbReference type="AlphaFoldDB" id="A0A9X3WQ05"/>
<evidence type="ECO:0000256" key="2">
    <source>
        <dbReference type="RuleBase" id="RU003875"/>
    </source>
</evidence>
<dbReference type="GO" id="GO:0016722">
    <property type="term" value="F:oxidoreductase activity, acting on metal ions"/>
    <property type="evidence" value="ECO:0007669"/>
    <property type="project" value="InterPro"/>
</dbReference>
<proteinExistence type="inferred from homology"/>
<dbReference type="InterPro" id="IPR012347">
    <property type="entry name" value="Ferritin-like"/>
</dbReference>
<name>A0A9X3WQ05_9BACI</name>
<gene>
    <name evidence="4" type="ORF">NC661_13925</name>
</gene>
<evidence type="ECO:0000313" key="4">
    <source>
        <dbReference type="EMBL" id="MDC3421471.1"/>
    </source>
</evidence>
<feature type="domain" description="Ferritin/DPS" evidence="3">
    <location>
        <begin position="7"/>
        <end position="146"/>
    </location>
</feature>
<reference evidence="4" key="1">
    <citation type="submission" date="2022-06" db="EMBL/GenBank/DDBJ databases">
        <title>Aquibacillus sp. a new bacterium isolated from soil saline samples.</title>
        <authorList>
            <person name="Galisteo C."/>
            <person name="De La Haba R."/>
            <person name="Sanchez-Porro C."/>
            <person name="Ventosa A."/>
        </authorList>
    </citation>
    <scope>NUCLEOTIDE SEQUENCE</scope>
    <source>
        <strain evidence="4">JCM 12387</strain>
    </source>
</reference>
<dbReference type="Pfam" id="PF00210">
    <property type="entry name" value="Ferritin"/>
    <property type="match status" value="1"/>
</dbReference>
<dbReference type="PROSITE" id="PS00818">
    <property type="entry name" value="DPS_1"/>
    <property type="match status" value="1"/>
</dbReference>
<dbReference type="InterPro" id="IPR023188">
    <property type="entry name" value="DPS_DNA-bd_CS"/>
</dbReference>